<name>A0A6A9QW24_SULME</name>
<dbReference type="RefSeq" id="WP_054838473.1">
    <property type="nucleotide sequence ID" value="NZ_BBBY01000009.1"/>
</dbReference>
<dbReference type="Proteomes" id="UP000470772">
    <property type="component" value="Unassembled WGS sequence"/>
</dbReference>
<keyword evidence="3" id="KW-1185">Reference proteome</keyword>
<organism evidence="2 3">
    <name type="scientific">Sulfuracidifex metallicus DSM 6482 = JCM 9184</name>
    <dbReference type="NCBI Taxonomy" id="523847"/>
    <lineage>
        <taxon>Archaea</taxon>
        <taxon>Thermoproteota</taxon>
        <taxon>Thermoprotei</taxon>
        <taxon>Sulfolobales</taxon>
        <taxon>Sulfolobaceae</taxon>
        <taxon>Sulfuracidifex</taxon>
    </lineage>
</organism>
<dbReference type="OrthoDB" id="36515at2157"/>
<protein>
    <recommendedName>
        <fullName evidence="1">DUF8155 domain-containing protein</fullName>
    </recommendedName>
</protein>
<proteinExistence type="predicted"/>
<evidence type="ECO:0000259" key="1">
    <source>
        <dbReference type="Pfam" id="PF26482"/>
    </source>
</evidence>
<comment type="caution">
    <text evidence="2">The sequence shown here is derived from an EMBL/GenBank/DDBJ whole genome shotgun (WGS) entry which is preliminary data.</text>
</comment>
<dbReference type="InterPro" id="IPR011055">
    <property type="entry name" value="Dup_hybrid_motif"/>
</dbReference>
<dbReference type="InterPro" id="IPR058468">
    <property type="entry name" value="DUF8155_N"/>
</dbReference>
<reference evidence="2 3" key="1">
    <citation type="submission" date="2019-10" db="EMBL/GenBank/DDBJ databases">
        <title>Sequencing and Assembly of Multiple Reported Metal-Biooxidizing Members of the Extremely Thermoacidophilic Archaeal Family Sulfolobaceae.</title>
        <authorList>
            <person name="Counts J.A."/>
            <person name="Kelly R.M."/>
        </authorList>
    </citation>
    <scope>NUCLEOTIDE SEQUENCE [LARGE SCALE GENOMIC DNA]</scope>
    <source>
        <strain evidence="2 3">DSM 6482</strain>
    </source>
</reference>
<feature type="domain" description="DUF8155" evidence="1">
    <location>
        <begin position="7"/>
        <end position="109"/>
    </location>
</feature>
<dbReference type="Gene3D" id="2.70.70.10">
    <property type="entry name" value="Glucose Permease (Domain IIA)"/>
    <property type="match status" value="1"/>
</dbReference>
<evidence type="ECO:0000313" key="3">
    <source>
        <dbReference type="Proteomes" id="UP000470772"/>
    </source>
</evidence>
<gene>
    <name evidence="2" type="ORF">GC250_10775</name>
</gene>
<dbReference type="Pfam" id="PF26482">
    <property type="entry name" value="DUF8155"/>
    <property type="match status" value="1"/>
</dbReference>
<dbReference type="EMBL" id="WGGD01000005">
    <property type="protein sequence ID" value="MUN29903.1"/>
    <property type="molecule type" value="Genomic_DNA"/>
</dbReference>
<dbReference type="AlphaFoldDB" id="A0A6A9QW24"/>
<evidence type="ECO:0000313" key="2">
    <source>
        <dbReference type="EMBL" id="MUN29903.1"/>
    </source>
</evidence>
<sequence length="284" mass="31684">MKPLLSLEESTPLSFFSSGFPSHVHGEAVDVSSPDMETFIAPFSGTLLHSEKVKVGRPNRHAKVNYDVVSFLEVDGYKVKMLHVEPFLSAGQTFRKGEAIGKFLSTPYTGGDFPHAHLEGITFRIPRLTEDKLSSVGKVLKVEEDFFDVQVVDYAKAGKIHGLGVSKGILNVSYPFACYGGILGEYTSLGQRVEIQDLPMGYVAKKIKRNAFLFEWKAGAISSWDYDLSFKVLVNEPLCGSPFMEAVLSYGGYPLIRFFMKSEFKEGDEVNLYQLFSRCKKCWG</sequence>
<accession>A0A6A9QW24</accession>